<evidence type="ECO:0000313" key="3">
    <source>
        <dbReference type="Proteomes" id="UP000076858"/>
    </source>
</evidence>
<protein>
    <submittedName>
        <fullName evidence="2">Uncharacterized protein</fullName>
    </submittedName>
</protein>
<organism evidence="2 3">
    <name type="scientific">Daphnia magna</name>
    <dbReference type="NCBI Taxonomy" id="35525"/>
    <lineage>
        <taxon>Eukaryota</taxon>
        <taxon>Metazoa</taxon>
        <taxon>Ecdysozoa</taxon>
        <taxon>Arthropoda</taxon>
        <taxon>Crustacea</taxon>
        <taxon>Branchiopoda</taxon>
        <taxon>Diplostraca</taxon>
        <taxon>Cladocera</taxon>
        <taxon>Anomopoda</taxon>
        <taxon>Daphniidae</taxon>
        <taxon>Daphnia</taxon>
    </lineage>
</organism>
<reference evidence="2 3" key="1">
    <citation type="submission" date="2016-03" db="EMBL/GenBank/DDBJ databases">
        <title>EvidentialGene: Evidence-directed Construction of Genes on Genomes.</title>
        <authorList>
            <person name="Gilbert D.G."/>
            <person name="Choi J.-H."/>
            <person name="Mockaitis K."/>
            <person name="Colbourne J."/>
            <person name="Pfrender M."/>
        </authorList>
    </citation>
    <scope>NUCLEOTIDE SEQUENCE [LARGE SCALE GENOMIC DNA]</scope>
    <source>
        <strain evidence="2 3">Xinb3</strain>
        <tissue evidence="2">Complete organism</tissue>
    </source>
</reference>
<dbReference type="SUPFAM" id="SSF47823">
    <property type="entry name" value="lambda integrase-like, N-terminal domain"/>
    <property type="match status" value="1"/>
</dbReference>
<keyword evidence="3" id="KW-1185">Reference proteome</keyword>
<accession>A0A164NYQ4</accession>
<name>A0A164NYQ4_9CRUS</name>
<sequence length="299" mass="33217">MSQGRPLKRATGCFSLPNSRGCVRFGFGFPLILQLDVDIPRIFRPHPILISWFTASSSSPKRQVPSIHLDVIWECFETASYQSTWKCWTDWSYKSNSDPLFPPLTVTLQYPTGLFDSGLATSSINVHRSMLTMTLDPIESHKVGEHPLVIHLLKGCFNLKPPQPRYNSLLDPNVVLKYFDSLGHNKHLTLSALSRKLAMLLALSSVSRVSEICAISFPSIQFSASAASFSLSRPKKAQKSGPLKSLSLPKFGGLCCPVTCLQDSIAVTNEWRVAGKSLSFSVSPKTTQAHWFFNFRALP</sequence>
<dbReference type="Gene3D" id="1.10.150.130">
    <property type="match status" value="1"/>
</dbReference>
<dbReference type="EMBL" id="LRGB01002777">
    <property type="protein sequence ID" value="KZS06358.1"/>
    <property type="molecule type" value="Genomic_DNA"/>
</dbReference>
<dbReference type="OrthoDB" id="6769862at2759"/>
<proteinExistence type="predicted"/>
<evidence type="ECO:0000313" key="2">
    <source>
        <dbReference type="EMBL" id="KZS06358.1"/>
    </source>
</evidence>
<evidence type="ECO:0000256" key="1">
    <source>
        <dbReference type="ARBA" id="ARBA00023125"/>
    </source>
</evidence>
<gene>
    <name evidence="2" type="ORF">APZ42_030221</name>
</gene>
<dbReference type="InterPro" id="IPR010998">
    <property type="entry name" value="Integrase_recombinase_N"/>
</dbReference>
<dbReference type="GO" id="GO:0003677">
    <property type="term" value="F:DNA binding"/>
    <property type="evidence" value="ECO:0007669"/>
    <property type="project" value="UniProtKB-KW"/>
</dbReference>
<dbReference type="AlphaFoldDB" id="A0A164NYQ4"/>
<comment type="caution">
    <text evidence="2">The sequence shown here is derived from an EMBL/GenBank/DDBJ whole genome shotgun (WGS) entry which is preliminary data.</text>
</comment>
<dbReference type="PANTHER" id="PTHR35617">
    <property type="entry name" value="PHAGE_INTEGRASE DOMAIN-CONTAINING PROTEIN"/>
    <property type="match status" value="1"/>
</dbReference>
<dbReference type="PANTHER" id="PTHR35617:SF3">
    <property type="entry name" value="CORE-BINDING (CB) DOMAIN-CONTAINING PROTEIN"/>
    <property type="match status" value="1"/>
</dbReference>
<dbReference type="Proteomes" id="UP000076858">
    <property type="component" value="Unassembled WGS sequence"/>
</dbReference>
<keyword evidence="1" id="KW-0238">DNA-binding</keyword>